<feature type="transmembrane region" description="Helical" evidence="1">
    <location>
        <begin position="118"/>
        <end position="137"/>
    </location>
</feature>
<dbReference type="Proteomes" id="UP000034681">
    <property type="component" value="Unassembled WGS sequence"/>
</dbReference>
<dbReference type="AlphaFoldDB" id="A0A0M2PXQ4"/>
<keyword evidence="1" id="KW-0472">Membrane</keyword>
<accession>A0A0M2PXQ4</accession>
<evidence type="ECO:0000256" key="1">
    <source>
        <dbReference type="SAM" id="Phobius"/>
    </source>
</evidence>
<sequence>MNITFEQVVFYILLGMYNDLQGCCYATAVMSNDFNDSRKMAFVGNAMLATEIIFDIFYGFKTVWYGSILIHIGTRTIFVIAWQFLFFGVIYILTILCKIARLRELGIIIGFLSNRPQIAQATVFAWLPLSFLIFTMVSKM</sequence>
<keyword evidence="1" id="KW-1133">Transmembrane helix</keyword>
<evidence type="ECO:0000313" key="2">
    <source>
        <dbReference type="EMBL" id="KKJ01221.1"/>
    </source>
</evidence>
<name>A0A0M2PXQ4_PROHO</name>
<comment type="caution">
    <text evidence="2">The sequence shown here is derived from an EMBL/GenBank/DDBJ whole genome shotgun (WGS) entry which is preliminary data.</text>
</comment>
<keyword evidence="3" id="KW-1185">Reference proteome</keyword>
<feature type="transmembrane region" description="Helical" evidence="1">
    <location>
        <begin position="40"/>
        <end position="60"/>
    </location>
</feature>
<organism evidence="2 3">
    <name type="scientific">Prochlorothrix hollandica PCC 9006 = CALU 1027</name>
    <dbReference type="NCBI Taxonomy" id="317619"/>
    <lineage>
        <taxon>Bacteria</taxon>
        <taxon>Bacillati</taxon>
        <taxon>Cyanobacteriota</taxon>
        <taxon>Cyanophyceae</taxon>
        <taxon>Prochlorotrichales</taxon>
        <taxon>Prochlorotrichaceae</taxon>
        <taxon>Prochlorothrix</taxon>
    </lineage>
</organism>
<reference evidence="2" key="1">
    <citation type="submission" date="2012-04" db="EMBL/GenBank/DDBJ databases">
        <authorList>
            <person name="Borisov I.G."/>
            <person name="Ivanikova N.V."/>
            <person name="Pinevich A.V."/>
        </authorList>
    </citation>
    <scope>NUCLEOTIDE SEQUENCE</scope>
    <source>
        <strain evidence="2">CALU 1027</strain>
    </source>
</reference>
<proteinExistence type="predicted"/>
<dbReference type="EMBL" id="AJTX02000002">
    <property type="protein sequence ID" value="KKJ01221.1"/>
    <property type="molecule type" value="Genomic_DNA"/>
</dbReference>
<protein>
    <submittedName>
        <fullName evidence="2">Uncharacterized protein</fullName>
    </submittedName>
</protein>
<evidence type="ECO:0000313" key="3">
    <source>
        <dbReference type="Proteomes" id="UP000034681"/>
    </source>
</evidence>
<gene>
    <name evidence="2" type="ORF">PROH_02225</name>
</gene>
<keyword evidence="1" id="KW-0812">Transmembrane</keyword>
<feature type="transmembrane region" description="Helical" evidence="1">
    <location>
        <begin position="72"/>
        <end position="97"/>
    </location>
</feature>
<dbReference type="RefSeq" id="WP_017713816.1">
    <property type="nucleotide sequence ID" value="NZ_KB235941.1"/>
</dbReference>
<dbReference type="STRING" id="317619.GCA_000332315_03625"/>